<dbReference type="Proteomes" id="UP001399917">
    <property type="component" value="Unassembled WGS sequence"/>
</dbReference>
<dbReference type="EMBL" id="BAABDF010000007">
    <property type="protein sequence ID" value="GAA3876833.1"/>
    <property type="molecule type" value="Genomic_DNA"/>
</dbReference>
<evidence type="ECO:0000313" key="2">
    <source>
        <dbReference type="Proteomes" id="UP001399917"/>
    </source>
</evidence>
<accession>A0ABP7KHF3</accession>
<protein>
    <submittedName>
        <fullName evidence="1">Uncharacterized protein</fullName>
    </submittedName>
</protein>
<organism evidence="1 2">
    <name type="scientific">Celeribacter arenosi</name>
    <dbReference type="NCBI Taxonomy" id="792649"/>
    <lineage>
        <taxon>Bacteria</taxon>
        <taxon>Pseudomonadati</taxon>
        <taxon>Pseudomonadota</taxon>
        <taxon>Alphaproteobacteria</taxon>
        <taxon>Rhodobacterales</taxon>
        <taxon>Roseobacteraceae</taxon>
        <taxon>Celeribacter</taxon>
    </lineage>
</organism>
<comment type="caution">
    <text evidence="1">The sequence shown here is derived from an EMBL/GenBank/DDBJ whole genome shotgun (WGS) entry which is preliminary data.</text>
</comment>
<dbReference type="RefSeq" id="WP_344848155.1">
    <property type="nucleotide sequence ID" value="NZ_BAABDF010000007.1"/>
</dbReference>
<sequence length="459" mass="48825">MSAPDILPAPYNAAPAADGIAPRRETVSLVASQIDALLGQTPSFYALPQSERKQMRDQLTRIGAYAAELVRDDWSQSKRLGQTPLIKQEKTYRPANAPKAPAHQQALATTQAARADLRTSATSQVADITQSTLRAIAFPTFVADLINGTFDAIIGATIKQMQAFQELLANVSKTLDEFMRDNVSDNQARDYLVQAYPGLMQVDTSGDAPRMALTEGGEDPSTETLAGMQAQLGLPDPVSDLDEEMIEERLVPAARRKLAQSRLQMLSSMVMLGLQRIVIRHGRIRATMGFHIDASDRAHAEEASTFDFAHQNSVQGMFYVAFSARTSVAYVSSQQSDSDSAINVQADLTGEVDLTFESDYLPLNRLARAESIERIRQNTPNPEGNHPVNAAAGMTARQTGGPTAAQTVSDRARAHADAPAPSIADGLIDAASSAGSAATGAVTDVIGSAVGSAISGAGS</sequence>
<evidence type="ECO:0000313" key="1">
    <source>
        <dbReference type="EMBL" id="GAA3876833.1"/>
    </source>
</evidence>
<name>A0ABP7KHF3_9RHOB</name>
<gene>
    <name evidence="1" type="ORF">GCM10022404_28220</name>
</gene>
<reference evidence="2" key="1">
    <citation type="journal article" date="2019" name="Int. J. Syst. Evol. Microbiol.">
        <title>The Global Catalogue of Microorganisms (GCM) 10K type strain sequencing project: providing services to taxonomists for standard genome sequencing and annotation.</title>
        <authorList>
            <consortium name="The Broad Institute Genomics Platform"/>
            <consortium name="The Broad Institute Genome Sequencing Center for Infectious Disease"/>
            <person name="Wu L."/>
            <person name="Ma J."/>
        </authorList>
    </citation>
    <scope>NUCLEOTIDE SEQUENCE [LARGE SCALE GENOMIC DNA]</scope>
    <source>
        <strain evidence="2">JCM 17190</strain>
    </source>
</reference>
<proteinExistence type="predicted"/>
<keyword evidence="2" id="KW-1185">Reference proteome</keyword>